<feature type="chain" id="PRO_5040514289" description="Transmembrane protein" evidence="3">
    <location>
        <begin position="23"/>
        <end position="271"/>
    </location>
</feature>
<evidence type="ECO:0008006" key="6">
    <source>
        <dbReference type="Google" id="ProtNLM"/>
    </source>
</evidence>
<organism evidence="4 5">
    <name type="scientific">Thelephora terrestris</name>
    <dbReference type="NCBI Taxonomy" id="56493"/>
    <lineage>
        <taxon>Eukaryota</taxon>
        <taxon>Fungi</taxon>
        <taxon>Dikarya</taxon>
        <taxon>Basidiomycota</taxon>
        <taxon>Agaricomycotina</taxon>
        <taxon>Agaricomycetes</taxon>
        <taxon>Thelephorales</taxon>
        <taxon>Thelephoraceae</taxon>
        <taxon>Thelephora</taxon>
    </lineage>
</organism>
<keyword evidence="2" id="KW-0812">Transmembrane</keyword>
<proteinExistence type="predicted"/>
<feature type="transmembrane region" description="Helical" evidence="2">
    <location>
        <begin position="152"/>
        <end position="173"/>
    </location>
</feature>
<evidence type="ECO:0000313" key="5">
    <source>
        <dbReference type="Proteomes" id="UP000736335"/>
    </source>
</evidence>
<keyword evidence="2" id="KW-0472">Membrane</keyword>
<evidence type="ECO:0000256" key="1">
    <source>
        <dbReference type="SAM" id="MobiDB-lite"/>
    </source>
</evidence>
<dbReference type="Proteomes" id="UP000736335">
    <property type="component" value="Unassembled WGS sequence"/>
</dbReference>
<dbReference type="OrthoDB" id="2576311at2759"/>
<keyword evidence="3" id="KW-0732">Signal</keyword>
<evidence type="ECO:0000256" key="2">
    <source>
        <dbReference type="SAM" id="Phobius"/>
    </source>
</evidence>
<keyword evidence="5" id="KW-1185">Reference proteome</keyword>
<dbReference type="AlphaFoldDB" id="A0A9P6HMR5"/>
<dbReference type="CDD" id="cd12087">
    <property type="entry name" value="TM_EGFR-like"/>
    <property type="match status" value="1"/>
</dbReference>
<reference evidence="4" key="1">
    <citation type="journal article" date="2020" name="Nat. Commun.">
        <title>Large-scale genome sequencing of mycorrhizal fungi provides insights into the early evolution of symbiotic traits.</title>
        <authorList>
            <person name="Miyauchi S."/>
            <person name="Kiss E."/>
            <person name="Kuo A."/>
            <person name="Drula E."/>
            <person name="Kohler A."/>
            <person name="Sanchez-Garcia M."/>
            <person name="Morin E."/>
            <person name="Andreopoulos B."/>
            <person name="Barry K.W."/>
            <person name="Bonito G."/>
            <person name="Buee M."/>
            <person name="Carver A."/>
            <person name="Chen C."/>
            <person name="Cichocki N."/>
            <person name="Clum A."/>
            <person name="Culley D."/>
            <person name="Crous P.W."/>
            <person name="Fauchery L."/>
            <person name="Girlanda M."/>
            <person name="Hayes R.D."/>
            <person name="Keri Z."/>
            <person name="LaButti K."/>
            <person name="Lipzen A."/>
            <person name="Lombard V."/>
            <person name="Magnuson J."/>
            <person name="Maillard F."/>
            <person name="Murat C."/>
            <person name="Nolan M."/>
            <person name="Ohm R.A."/>
            <person name="Pangilinan J."/>
            <person name="Pereira M.F."/>
            <person name="Perotto S."/>
            <person name="Peter M."/>
            <person name="Pfister S."/>
            <person name="Riley R."/>
            <person name="Sitrit Y."/>
            <person name="Stielow J.B."/>
            <person name="Szollosi G."/>
            <person name="Zifcakova L."/>
            <person name="Stursova M."/>
            <person name="Spatafora J.W."/>
            <person name="Tedersoo L."/>
            <person name="Vaario L.M."/>
            <person name="Yamada A."/>
            <person name="Yan M."/>
            <person name="Wang P."/>
            <person name="Xu J."/>
            <person name="Bruns T."/>
            <person name="Baldrian P."/>
            <person name="Vilgalys R."/>
            <person name="Dunand C."/>
            <person name="Henrissat B."/>
            <person name="Grigoriev I.V."/>
            <person name="Hibbett D."/>
            <person name="Nagy L.G."/>
            <person name="Martin F.M."/>
        </authorList>
    </citation>
    <scope>NUCLEOTIDE SEQUENCE</scope>
    <source>
        <strain evidence="4">UH-Tt-Lm1</strain>
    </source>
</reference>
<dbReference type="EMBL" id="WIUZ02000002">
    <property type="protein sequence ID" value="KAF9790679.1"/>
    <property type="molecule type" value="Genomic_DNA"/>
</dbReference>
<gene>
    <name evidence="4" type="ORF">BJ322DRAFT_1017341</name>
</gene>
<accession>A0A9P6HMR5</accession>
<protein>
    <recommendedName>
        <fullName evidence="6">Transmembrane protein</fullName>
    </recommendedName>
</protein>
<name>A0A9P6HMR5_9AGAM</name>
<reference evidence="4" key="2">
    <citation type="submission" date="2020-11" db="EMBL/GenBank/DDBJ databases">
        <authorList>
            <consortium name="DOE Joint Genome Institute"/>
            <person name="Kuo A."/>
            <person name="Miyauchi S."/>
            <person name="Kiss E."/>
            <person name="Drula E."/>
            <person name="Kohler A."/>
            <person name="Sanchez-Garcia M."/>
            <person name="Andreopoulos B."/>
            <person name="Barry K.W."/>
            <person name="Bonito G."/>
            <person name="Buee M."/>
            <person name="Carver A."/>
            <person name="Chen C."/>
            <person name="Cichocki N."/>
            <person name="Clum A."/>
            <person name="Culley D."/>
            <person name="Crous P.W."/>
            <person name="Fauchery L."/>
            <person name="Girlanda M."/>
            <person name="Hayes R."/>
            <person name="Keri Z."/>
            <person name="Labutti K."/>
            <person name="Lipzen A."/>
            <person name="Lombard V."/>
            <person name="Magnuson J."/>
            <person name="Maillard F."/>
            <person name="Morin E."/>
            <person name="Murat C."/>
            <person name="Nolan M."/>
            <person name="Ohm R."/>
            <person name="Pangilinan J."/>
            <person name="Pereira M."/>
            <person name="Perotto S."/>
            <person name="Peter M."/>
            <person name="Riley R."/>
            <person name="Sitrit Y."/>
            <person name="Stielow B."/>
            <person name="Szollosi G."/>
            <person name="Zifcakova L."/>
            <person name="Stursova M."/>
            <person name="Spatafora J.W."/>
            <person name="Tedersoo L."/>
            <person name="Vaario L.-M."/>
            <person name="Yamada A."/>
            <person name="Yan M."/>
            <person name="Wang P."/>
            <person name="Xu J."/>
            <person name="Bruns T."/>
            <person name="Baldrian P."/>
            <person name="Vilgalys R."/>
            <person name="Henrissat B."/>
            <person name="Grigoriev I.V."/>
            <person name="Hibbett D."/>
            <person name="Nagy L.G."/>
            <person name="Martin F.M."/>
        </authorList>
    </citation>
    <scope>NUCLEOTIDE SEQUENCE</scope>
    <source>
        <strain evidence="4">UH-Tt-Lm1</strain>
    </source>
</reference>
<feature type="region of interest" description="Disordered" evidence="1">
    <location>
        <begin position="124"/>
        <end position="145"/>
    </location>
</feature>
<keyword evidence="2" id="KW-1133">Transmembrane helix</keyword>
<evidence type="ECO:0000256" key="3">
    <source>
        <dbReference type="SAM" id="SignalP"/>
    </source>
</evidence>
<evidence type="ECO:0000313" key="4">
    <source>
        <dbReference type="EMBL" id="KAF9790679.1"/>
    </source>
</evidence>
<feature type="signal peptide" evidence="3">
    <location>
        <begin position="1"/>
        <end position="22"/>
    </location>
</feature>
<sequence length="271" mass="29516">MHSRTLLARLSAVLGFVMGVMAQDGPPQCLPGWEWVGNSDFLRDGYLGLFTHWTRSHNSLNMACSTCQGGISYGWGAWDQGCGAVLISQYSGDIPQGTAIPHWAFYNVTLLSKQQFDNFNAQAVGRDPEAKPTPPNVTGADRGDGSNKTAPIIGGVVGGVALIIAVAAVFFGFRWWQKNKEKKLQERWDYPGGYDARWKTPPHSPASATYSQSFSTGPTLVSNLPFQPYVRFSPHFPAGEDDRLSVSDLQTQPSDRAITYVTPISGSDVGR</sequence>
<comment type="caution">
    <text evidence="4">The sequence shown here is derived from an EMBL/GenBank/DDBJ whole genome shotgun (WGS) entry which is preliminary data.</text>
</comment>